<dbReference type="Proteomes" id="UP000019095">
    <property type="component" value="Chromosome"/>
</dbReference>
<dbReference type="InterPro" id="IPR000847">
    <property type="entry name" value="LysR_HTH_N"/>
</dbReference>
<evidence type="ECO:0000259" key="5">
    <source>
        <dbReference type="PROSITE" id="PS50931"/>
    </source>
</evidence>
<keyword evidence="3" id="KW-0238">DNA-binding</keyword>
<dbReference type="Pfam" id="PF03466">
    <property type="entry name" value="LysR_substrate"/>
    <property type="match status" value="1"/>
</dbReference>
<organism evidence="6 7">
    <name type="scientific">Advenella mimigardefordensis (strain DSM 17166 / LMG 22922 / DPN7)</name>
    <dbReference type="NCBI Taxonomy" id="1247726"/>
    <lineage>
        <taxon>Bacteria</taxon>
        <taxon>Pseudomonadati</taxon>
        <taxon>Pseudomonadota</taxon>
        <taxon>Betaproteobacteria</taxon>
        <taxon>Burkholderiales</taxon>
        <taxon>Alcaligenaceae</taxon>
    </lineage>
</organism>
<sequence length="619" mass="70402">MTTLPFRGLDFKTMLKVAHLAESRSLKETAQAFSCSASVVSEAISSMESLQQISLFVRKNKVFIAQEVTRKIVRDFNAMILLERFACINVGAAQADLAWLKIKCSDAMYSGSLNNALLSAIADVNQLYPNVLVIPDYVEAHFGPSEQESAWRPAWRDAGQVDFMLESQTGEADCADPMAGQWMILHSPDVTLPDPMSVQDLKNWRFVIPRMPWELLQHISGICERAEINFVYDNRHFYELCALPPDAGQLVLINTLSMDECIHDKWHVSEFPVSTWMSVKSSVYQDSPVTAYFLKAFAFHLASLPRSYGLARPRTTLKQWYYFANVIECGSIRRAAEQLYLTQPALSTQVQQLETALGMRVFDRKTGSRRVHVNAAGGVLWAIFEGMDFYVRRVQQTLQQLRLARQDRLSLGILPSIDVQSRVIALIADQVTTWQQLHADVRLEIVEERHQFLADALRAQSIHLAFIETEMPWLVQHVVTTPEPMGLVCSTALAGRPAPVRLQWSELQRFPLVLPRKVTGMRELIDRHCLSHGLELRPSVESDSLNLNRRWLLDGRYAAILPRSAVASLIESGELMFIEVEPPLYRKLHLSYLKNRALNKVEKDLIDFLIDHRTMNLQL</sequence>
<dbReference type="STRING" id="1247726.MIM_c03640"/>
<evidence type="ECO:0000313" key="6">
    <source>
        <dbReference type="EMBL" id="AHG62466.1"/>
    </source>
</evidence>
<dbReference type="RefSeq" id="WP_025371070.1">
    <property type="nucleotide sequence ID" value="NZ_CP003915.1"/>
</dbReference>
<feature type="domain" description="HTH lysR-type" evidence="5">
    <location>
        <begin position="315"/>
        <end position="372"/>
    </location>
</feature>
<dbReference type="GO" id="GO:0003700">
    <property type="term" value="F:DNA-binding transcription factor activity"/>
    <property type="evidence" value="ECO:0007669"/>
    <property type="project" value="InterPro"/>
</dbReference>
<dbReference type="PROSITE" id="PS50931">
    <property type="entry name" value="HTH_LYSR"/>
    <property type="match status" value="1"/>
</dbReference>
<dbReference type="SUPFAM" id="SSF53850">
    <property type="entry name" value="Periplasmic binding protein-like II"/>
    <property type="match status" value="1"/>
</dbReference>
<dbReference type="GO" id="GO:0000976">
    <property type="term" value="F:transcription cis-regulatory region binding"/>
    <property type="evidence" value="ECO:0007669"/>
    <property type="project" value="TreeGrafter"/>
</dbReference>
<dbReference type="OrthoDB" id="8587114at2"/>
<comment type="similarity">
    <text evidence="1">Belongs to the LysR transcriptional regulatory family.</text>
</comment>
<dbReference type="CDD" id="cd05466">
    <property type="entry name" value="PBP2_LTTR_substrate"/>
    <property type="match status" value="1"/>
</dbReference>
<dbReference type="HOGENOM" id="CLU_455313_0_0_4"/>
<dbReference type="Gene3D" id="1.10.10.10">
    <property type="entry name" value="Winged helix-like DNA-binding domain superfamily/Winged helix DNA-binding domain"/>
    <property type="match status" value="1"/>
</dbReference>
<dbReference type="KEGG" id="amim:MIM_c03640"/>
<keyword evidence="7" id="KW-1185">Reference proteome</keyword>
<reference evidence="6 7" key="1">
    <citation type="journal article" date="2014" name="Microbiology">
        <title>Unravelling the complete genome sequence of Advenella mimigardefordensis strain DPN7T and novel insights in the catabolism of the xenobiotic polythioester precursor 3,3'-dithiodipropionate.</title>
        <authorList>
            <person name="Wubbeler J.H."/>
            <person name="Hiessl S."/>
            <person name="Schuldes J."/>
            <person name="Thurmer A."/>
            <person name="Daniel R."/>
            <person name="Steinbuchel A."/>
        </authorList>
    </citation>
    <scope>NUCLEOTIDE SEQUENCE [LARGE SCALE GENOMIC DNA]</scope>
    <source>
        <strain evidence="7">DSM 17166 / LMG 22922 / DPN7</strain>
    </source>
</reference>
<evidence type="ECO:0000313" key="7">
    <source>
        <dbReference type="Proteomes" id="UP000019095"/>
    </source>
</evidence>
<dbReference type="PANTHER" id="PTHR30126:SF98">
    <property type="entry name" value="HTH-TYPE TRANSCRIPTIONAL ACTIVATOR BAUR"/>
    <property type="match status" value="1"/>
</dbReference>
<dbReference type="Gene3D" id="3.40.190.290">
    <property type="match status" value="1"/>
</dbReference>
<proteinExistence type="inferred from homology"/>
<dbReference type="EMBL" id="CP003915">
    <property type="protein sequence ID" value="AHG62466.1"/>
    <property type="molecule type" value="Genomic_DNA"/>
</dbReference>
<dbReference type="SUPFAM" id="SSF46785">
    <property type="entry name" value="Winged helix' DNA-binding domain"/>
    <property type="match status" value="2"/>
</dbReference>
<name>W0P6S8_ADVMD</name>
<dbReference type="InterPro" id="IPR005119">
    <property type="entry name" value="LysR_subst-bd"/>
</dbReference>
<evidence type="ECO:0000256" key="3">
    <source>
        <dbReference type="ARBA" id="ARBA00023125"/>
    </source>
</evidence>
<keyword evidence="4" id="KW-0804">Transcription</keyword>
<dbReference type="PANTHER" id="PTHR30126">
    <property type="entry name" value="HTH-TYPE TRANSCRIPTIONAL REGULATOR"/>
    <property type="match status" value="1"/>
</dbReference>
<dbReference type="AlphaFoldDB" id="W0P6S8"/>
<evidence type="ECO:0000256" key="4">
    <source>
        <dbReference type="ARBA" id="ARBA00023163"/>
    </source>
</evidence>
<accession>W0P6S8</accession>
<dbReference type="InterPro" id="IPR036388">
    <property type="entry name" value="WH-like_DNA-bd_sf"/>
</dbReference>
<evidence type="ECO:0000256" key="2">
    <source>
        <dbReference type="ARBA" id="ARBA00023015"/>
    </source>
</evidence>
<dbReference type="eggNOG" id="COG0583">
    <property type="taxonomic scope" value="Bacteria"/>
</dbReference>
<keyword evidence="2" id="KW-0805">Transcription regulation</keyword>
<evidence type="ECO:0000256" key="1">
    <source>
        <dbReference type="ARBA" id="ARBA00009437"/>
    </source>
</evidence>
<gene>
    <name evidence="6" type="ORF">MIM_c03640</name>
</gene>
<dbReference type="Pfam" id="PF00126">
    <property type="entry name" value="HTH_1"/>
    <property type="match status" value="1"/>
</dbReference>
<dbReference type="InterPro" id="IPR036390">
    <property type="entry name" value="WH_DNA-bd_sf"/>
</dbReference>
<protein>
    <submittedName>
        <fullName evidence="6">Putative transcriptional regulator, LysR family</fullName>
    </submittedName>
</protein>
<dbReference type="PRINTS" id="PR00039">
    <property type="entry name" value="HTHLYSR"/>
</dbReference>
<dbReference type="PATRIC" id="fig|1247726.3.peg.402"/>